<dbReference type="EC" id="1.11.1.24" evidence="3"/>
<dbReference type="Proteomes" id="UP000184932">
    <property type="component" value="Unassembled WGS sequence"/>
</dbReference>
<dbReference type="PANTHER" id="PTHR42801:SF4">
    <property type="entry name" value="AHPC_TSA FAMILY PROTEIN"/>
    <property type="match status" value="1"/>
</dbReference>
<dbReference type="FunFam" id="3.40.30.10:FF:000007">
    <property type="entry name" value="Thioredoxin-dependent thiol peroxidase"/>
    <property type="match status" value="1"/>
</dbReference>
<keyword evidence="16" id="KW-1185">Reference proteome</keyword>
<evidence type="ECO:0000256" key="2">
    <source>
        <dbReference type="ARBA" id="ARBA00011245"/>
    </source>
</evidence>
<evidence type="ECO:0000313" key="16">
    <source>
        <dbReference type="Proteomes" id="UP000184932"/>
    </source>
</evidence>
<dbReference type="OrthoDB" id="9812811at2"/>
<dbReference type="GO" id="GO:0045454">
    <property type="term" value="P:cell redox homeostasis"/>
    <property type="evidence" value="ECO:0007669"/>
    <property type="project" value="TreeGrafter"/>
</dbReference>
<dbReference type="PIRSF" id="PIRSF000239">
    <property type="entry name" value="AHPC"/>
    <property type="match status" value="1"/>
</dbReference>
<dbReference type="GO" id="GO:0008379">
    <property type="term" value="F:thioredoxin peroxidase activity"/>
    <property type="evidence" value="ECO:0007669"/>
    <property type="project" value="TreeGrafter"/>
</dbReference>
<dbReference type="Pfam" id="PF00578">
    <property type="entry name" value="AhpC-TSA"/>
    <property type="match status" value="1"/>
</dbReference>
<dbReference type="Gene3D" id="3.40.30.10">
    <property type="entry name" value="Glutaredoxin"/>
    <property type="match status" value="1"/>
</dbReference>
<evidence type="ECO:0000256" key="12">
    <source>
        <dbReference type="ARBA" id="ARBA00049091"/>
    </source>
</evidence>
<dbReference type="RefSeq" id="WP_074255135.1">
    <property type="nucleotide sequence ID" value="NZ_FSRL01000001.1"/>
</dbReference>
<keyword evidence="7" id="KW-1015">Disulfide bond</keyword>
<evidence type="ECO:0000256" key="4">
    <source>
        <dbReference type="ARBA" id="ARBA00022559"/>
    </source>
</evidence>
<dbReference type="InterPro" id="IPR050924">
    <property type="entry name" value="Peroxiredoxin_BCP/PrxQ"/>
</dbReference>
<comment type="similarity">
    <text evidence="10">Belongs to the peroxiredoxin family. BCP/PrxQ subfamily.</text>
</comment>
<keyword evidence="6" id="KW-0560">Oxidoreductase</keyword>
<dbReference type="GO" id="GO:0034599">
    <property type="term" value="P:cellular response to oxidative stress"/>
    <property type="evidence" value="ECO:0007669"/>
    <property type="project" value="TreeGrafter"/>
</dbReference>
<dbReference type="PROSITE" id="PS51352">
    <property type="entry name" value="THIOREDOXIN_2"/>
    <property type="match status" value="1"/>
</dbReference>
<accession>A0A1N6EQU9</accession>
<dbReference type="GO" id="GO:0005737">
    <property type="term" value="C:cytoplasm"/>
    <property type="evidence" value="ECO:0007669"/>
    <property type="project" value="TreeGrafter"/>
</dbReference>
<dbReference type="InterPro" id="IPR000866">
    <property type="entry name" value="AhpC/TSA"/>
</dbReference>
<name>A0A1N6EQU9_9RHOB</name>
<proteinExistence type="inferred from homology"/>
<evidence type="ECO:0000256" key="11">
    <source>
        <dbReference type="ARBA" id="ARBA00042639"/>
    </source>
</evidence>
<evidence type="ECO:0000256" key="3">
    <source>
        <dbReference type="ARBA" id="ARBA00013017"/>
    </source>
</evidence>
<dbReference type="SUPFAM" id="SSF52833">
    <property type="entry name" value="Thioredoxin-like"/>
    <property type="match status" value="1"/>
</dbReference>
<reference evidence="16" key="1">
    <citation type="submission" date="2016-11" db="EMBL/GenBank/DDBJ databases">
        <authorList>
            <person name="Varghese N."/>
            <person name="Submissions S."/>
        </authorList>
    </citation>
    <scope>NUCLEOTIDE SEQUENCE [LARGE SCALE GENOMIC DNA]</scope>
    <source>
        <strain evidence="16">DSM 29440</strain>
    </source>
</reference>
<evidence type="ECO:0000313" key="15">
    <source>
        <dbReference type="EMBL" id="SIN85469.1"/>
    </source>
</evidence>
<dbReference type="CDD" id="cd03017">
    <property type="entry name" value="PRX_BCP"/>
    <property type="match status" value="1"/>
</dbReference>
<evidence type="ECO:0000256" key="9">
    <source>
        <dbReference type="ARBA" id="ARBA00032824"/>
    </source>
</evidence>
<dbReference type="InterPro" id="IPR024706">
    <property type="entry name" value="Peroxiredoxin_AhpC-typ"/>
</dbReference>
<dbReference type="InterPro" id="IPR013766">
    <property type="entry name" value="Thioredoxin_domain"/>
</dbReference>
<evidence type="ECO:0000256" key="1">
    <source>
        <dbReference type="ARBA" id="ARBA00003330"/>
    </source>
</evidence>
<organism evidence="15 16">
    <name type="scientific">Vannielia litorea</name>
    <dbReference type="NCBI Taxonomy" id="1217970"/>
    <lineage>
        <taxon>Bacteria</taxon>
        <taxon>Pseudomonadati</taxon>
        <taxon>Pseudomonadota</taxon>
        <taxon>Alphaproteobacteria</taxon>
        <taxon>Rhodobacterales</taxon>
        <taxon>Paracoccaceae</taxon>
        <taxon>Vannielia</taxon>
    </lineage>
</organism>
<comment type="catalytic activity">
    <reaction evidence="12">
        <text>a hydroperoxide + [thioredoxin]-dithiol = an alcohol + [thioredoxin]-disulfide + H2O</text>
        <dbReference type="Rhea" id="RHEA:62620"/>
        <dbReference type="Rhea" id="RHEA-COMP:10698"/>
        <dbReference type="Rhea" id="RHEA-COMP:10700"/>
        <dbReference type="ChEBI" id="CHEBI:15377"/>
        <dbReference type="ChEBI" id="CHEBI:29950"/>
        <dbReference type="ChEBI" id="CHEBI:30879"/>
        <dbReference type="ChEBI" id="CHEBI:35924"/>
        <dbReference type="ChEBI" id="CHEBI:50058"/>
        <dbReference type="EC" id="1.11.1.24"/>
    </reaction>
</comment>
<evidence type="ECO:0000256" key="5">
    <source>
        <dbReference type="ARBA" id="ARBA00022862"/>
    </source>
</evidence>
<evidence type="ECO:0000256" key="10">
    <source>
        <dbReference type="ARBA" id="ARBA00038489"/>
    </source>
</evidence>
<dbReference type="EMBL" id="FSRL01000001">
    <property type="protein sequence ID" value="SIN85469.1"/>
    <property type="molecule type" value="Genomic_DNA"/>
</dbReference>
<sequence length="153" mass="16483">MDLTGTPAPDFTLPRDGGGELSLSGLRPAPVVLYFYPRDDTPGCTTEALDFTAALPQFETAGAKVVGVSRDTVAKHEKFIAKHGLGIPLVADEDGSVCEAYGTWVEKSMYGKKSMGIERATFLIDGAGTVVREWRKVKVKGHVDEVLEAVRDL</sequence>
<feature type="active site" description="Cysteine sulfenic acid (-SOH) intermediate; for peroxidase activity" evidence="13">
    <location>
        <position position="44"/>
    </location>
</feature>
<keyword evidence="5" id="KW-0049">Antioxidant</keyword>
<comment type="subunit">
    <text evidence="2">Monomer.</text>
</comment>
<evidence type="ECO:0000259" key="14">
    <source>
        <dbReference type="PROSITE" id="PS51352"/>
    </source>
</evidence>
<comment type="function">
    <text evidence="1">Thiol-specific peroxidase that catalyzes the reduction of hydrogen peroxide and organic hydroperoxides to water and alcohols, respectively. Plays a role in cell protection against oxidative stress by detoxifying peroxides and as sensor of hydrogen peroxide-mediated signaling events.</text>
</comment>
<dbReference type="AlphaFoldDB" id="A0A1N6EQU9"/>
<dbReference type="STRING" id="1217970.SAMN05444002_1023"/>
<dbReference type="PANTHER" id="PTHR42801">
    <property type="entry name" value="THIOREDOXIN-DEPENDENT PEROXIDE REDUCTASE"/>
    <property type="match status" value="1"/>
</dbReference>
<feature type="domain" description="Thioredoxin" evidence="14">
    <location>
        <begin position="2"/>
        <end position="153"/>
    </location>
</feature>
<evidence type="ECO:0000256" key="6">
    <source>
        <dbReference type="ARBA" id="ARBA00023002"/>
    </source>
</evidence>
<keyword evidence="4" id="KW-0575">Peroxidase</keyword>
<keyword evidence="8" id="KW-0676">Redox-active center</keyword>
<evidence type="ECO:0000256" key="7">
    <source>
        <dbReference type="ARBA" id="ARBA00023157"/>
    </source>
</evidence>
<evidence type="ECO:0000256" key="8">
    <source>
        <dbReference type="ARBA" id="ARBA00023284"/>
    </source>
</evidence>
<protein>
    <recommendedName>
        <fullName evidence="3">thioredoxin-dependent peroxiredoxin</fullName>
        <ecNumber evidence="3">1.11.1.24</ecNumber>
    </recommendedName>
    <alternativeName>
        <fullName evidence="9">Thioredoxin peroxidase</fullName>
    </alternativeName>
    <alternativeName>
        <fullName evidence="11">Thioredoxin-dependent peroxiredoxin Bcp</fullName>
    </alternativeName>
</protein>
<dbReference type="InterPro" id="IPR036249">
    <property type="entry name" value="Thioredoxin-like_sf"/>
</dbReference>
<evidence type="ECO:0000256" key="13">
    <source>
        <dbReference type="PIRSR" id="PIRSR000239-1"/>
    </source>
</evidence>
<gene>
    <name evidence="15" type="ORF">SAMN05444002_1023</name>
</gene>